<dbReference type="Proteomes" id="UP000054549">
    <property type="component" value="Unassembled WGS sequence"/>
</dbReference>
<evidence type="ECO:0000313" key="2">
    <source>
        <dbReference type="EMBL" id="KIL63480.1"/>
    </source>
</evidence>
<protein>
    <recommendedName>
        <fullName evidence="1">DUF6570 domain-containing protein</fullName>
    </recommendedName>
</protein>
<evidence type="ECO:0000313" key="3">
    <source>
        <dbReference type="Proteomes" id="UP000054549"/>
    </source>
</evidence>
<dbReference type="OrthoDB" id="3235800at2759"/>
<dbReference type="InParanoid" id="A0A0C2SJW5"/>
<feature type="non-terminal residue" evidence="2">
    <location>
        <position position="243"/>
    </location>
</feature>
<feature type="domain" description="DUF6570" evidence="1">
    <location>
        <begin position="1"/>
        <end position="114"/>
    </location>
</feature>
<dbReference type="InterPro" id="IPR046700">
    <property type="entry name" value="DUF6570"/>
</dbReference>
<accession>A0A0C2SJW5</accession>
<dbReference type="Pfam" id="PF20209">
    <property type="entry name" value="DUF6570"/>
    <property type="match status" value="1"/>
</dbReference>
<dbReference type="STRING" id="946122.A0A0C2SJW5"/>
<proteinExistence type="predicted"/>
<name>A0A0C2SJW5_AMAMK</name>
<organism evidence="2 3">
    <name type="scientific">Amanita muscaria (strain Koide BX008)</name>
    <dbReference type="NCBI Taxonomy" id="946122"/>
    <lineage>
        <taxon>Eukaryota</taxon>
        <taxon>Fungi</taxon>
        <taxon>Dikarya</taxon>
        <taxon>Basidiomycota</taxon>
        <taxon>Agaricomycotina</taxon>
        <taxon>Agaricomycetes</taxon>
        <taxon>Agaricomycetidae</taxon>
        <taxon>Agaricales</taxon>
        <taxon>Pluteineae</taxon>
        <taxon>Amanitaceae</taxon>
        <taxon>Amanita</taxon>
    </lineage>
</organism>
<dbReference type="HOGENOM" id="CLU_090397_0_0_1"/>
<reference evidence="2 3" key="1">
    <citation type="submission" date="2014-04" db="EMBL/GenBank/DDBJ databases">
        <title>Evolutionary Origins and Diversification of the Mycorrhizal Mutualists.</title>
        <authorList>
            <consortium name="DOE Joint Genome Institute"/>
            <consortium name="Mycorrhizal Genomics Consortium"/>
            <person name="Kohler A."/>
            <person name="Kuo A."/>
            <person name="Nagy L.G."/>
            <person name="Floudas D."/>
            <person name="Copeland A."/>
            <person name="Barry K.W."/>
            <person name="Cichocki N."/>
            <person name="Veneault-Fourrey C."/>
            <person name="LaButti K."/>
            <person name="Lindquist E.A."/>
            <person name="Lipzen A."/>
            <person name="Lundell T."/>
            <person name="Morin E."/>
            <person name="Murat C."/>
            <person name="Riley R."/>
            <person name="Ohm R."/>
            <person name="Sun H."/>
            <person name="Tunlid A."/>
            <person name="Henrissat B."/>
            <person name="Grigoriev I.V."/>
            <person name="Hibbett D.S."/>
            <person name="Martin F."/>
        </authorList>
    </citation>
    <scope>NUCLEOTIDE SEQUENCE [LARGE SCALE GENOMIC DNA]</scope>
    <source>
        <strain evidence="2 3">Koide BX008</strain>
    </source>
</reference>
<gene>
    <name evidence="2" type="ORF">M378DRAFT_79706</name>
</gene>
<dbReference type="AlphaFoldDB" id="A0A0C2SJW5"/>
<dbReference type="EMBL" id="KN818259">
    <property type="protein sequence ID" value="KIL63480.1"/>
    <property type="molecule type" value="Genomic_DNA"/>
</dbReference>
<sequence length="243" mass="27441">MIALCRAKCWIIQLNEQQADSDLHFPHVQRGFHGNIIIYPQHPQRIATILPPSVEEITSPICVIFVGSSPPSYEWLRDKAKPLAVRGNKVRQALMWLKAHNPLYADIEINYNVLNNLPVNGLLPFHVEHVSPNKDGDVLTSRYDVSASTSEFHAEVAPPPDAEISFQKIVISDVDAAALRHMRKKKGGYLKLPHDANPENEFVNPNLFPKIYPTLFPFGVGGLEDHSRKEAISFQRHVKHLLK</sequence>
<evidence type="ECO:0000259" key="1">
    <source>
        <dbReference type="Pfam" id="PF20209"/>
    </source>
</evidence>
<keyword evidence="3" id="KW-1185">Reference proteome</keyword>